<comment type="similarity">
    <text evidence="1">Belongs to the UPF0210 family.</text>
</comment>
<comment type="subunit">
    <text evidence="1">Homodimer.</text>
</comment>
<dbReference type="CDD" id="cd08025">
    <property type="entry name" value="RNR_PFL_like_DUF711"/>
    <property type="match status" value="1"/>
</dbReference>
<dbReference type="PANTHER" id="PTHR37560">
    <property type="entry name" value="UPF0210 PROTEIN SPR0218"/>
    <property type="match status" value="1"/>
</dbReference>
<name>A0A1D9MJ06_9ACTO</name>
<evidence type="ECO:0000313" key="2">
    <source>
        <dbReference type="EMBL" id="AOZ72266.1"/>
    </source>
</evidence>
<dbReference type="STRING" id="1912795.BK816_02255"/>
<gene>
    <name evidence="2" type="ORF">BK816_02255</name>
</gene>
<evidence type="ECO:0000313" key="3">
    <source>
        <dbReference type="Proteomes" id="UP000176288"/>
    </source>
</evidence>
<dbReference type="PANTHER" id="PTHR37560:SF1">
    <property type="entry name" value="UPF0210 PROTEIN MJ1665"/>
    <property type="match status" value="1"/>
</dbReference>
<organism evidence="2 3">
    <name type="scientific">Boudabousia tangfeifanii</name>
    <dbReference type="NCBI Taxonomy" id="1912795"/>
    <lineage>
        <taxon>Bacteria</taxon>
        <taxon>Bacillati</taxon>
        <taxon>Actinomycetota</taxon>
        <taxon>Actinomycetes</taxon>
        <taxon>Actinomycetales</taxon>
        <taxon>Actinomycetaceae</taxon>
        <taxon>Boudabousia</taxon>
    </lineage>
</organism>
<dbReference type="HAMAP" id="MF_01221">
    <property type="entry name" value="UPF0210"/>
    <property type="match status" value="1"/>
</dbReference>
<evidence type="ECO:0000256" key="1">
    <source>
        <dbReference type="HAMAP-Rule" id="MF_01221"/>
    </source>
</evidence>
<dbReference type="InterPro" id="IPR007841">
    <property type="entry name" value="UPF0210"/>
</dbReference>
<sequence>MMSLDNSANILETIHMISADKLDIRTVTMGINLLQCADSNGEKARQRCYDLITSQAQNLVKVADEIAAELGIPIINKRISVTPIALVAAASGETNLTPWARMLDKAAKECGVDFVGGFSALVDKGSTPAELNLIHSLPEALNTTDVVCGSVNVASSRAGINMDATALLGRTIKEIAAGENGILGAAKLVVFANAVGDNPFMAGAFHGVEMPQCVVSVGVSGPGVIKRAVDQVGADGTCDDVAAAVKTAAFKITRVGQLVGTMAAERLGVEFGIVDLSLAPTAEVGDSVARVLEAMGLEQVGAAGTTAALALLNDAVKKGGMMACSRVGGLSGSFIPVSEDEGMIAAAANGSLNIEKLEAMTAICSVGLDMVAIPGDTSAEVIAGIIADEAAIGVMNHKTTAVRLIPAPGTKPGDVVNFGGLLGYAPVMAVNPHSPATLVNRGGLIPAPIHAFKN</sequence>
<dbReference type="Gene3D" id="3.20.70.20">
    <property type="match status" value="1"/>
</dbReference>
<dbReference type="EMBL" id="CP017812">
    <property type="protein sequence ID" value="AOZ72266.1"/>
    <property type="molecule type" value="Genomic_DNA"/>
</dbReference>
<dbReference type="Proteomes" id="UP000176288">
    <property type="component" value="Chromosome"/>
</dbReference>
<dbReference type="NCBIfam" id="NF003700">
    <property type="entry name" value="PRK05313.1"/>
    <property type="match status" value="1"/>
</dbReference>
<keyword evidence="3" id="KW-1185">Reference proteome</keyword>
<protein>
    <recommendedName>
        <fullName evidence="1">UPF0210 protein BK816_02255</fullName>
    </recommendedName>
</protein>
<dbReference type="Pfam" id="PF05167">
    <property type="entry name" value="DUF711"/>
    <property type="match status" value="1"/>
</dbReference>
<dbReference type="AlphaFoldDB" id="A0A1D9MJ06"/>
<dbReference type="KEGG" id="avu:BK816_02255"/>
<dbReference type="SUPFAM" id="SSF51998">
    <property type="entry name" value="PFL-like glycyl radical enzymes"/>
    <property type="match status" value="1"/>
</dbReference>
<proteinExistence type="inferred from homology"/>
<reference evidence="2 3" key="1">
    <citation type="submission" date="2016-10" db="EMBL/GenBank/DDBJ databases">
        <title>Actinomyces aegypiusis sp. nov., isolated from the Aegypius monachus in Qinghai Tibet Plateau China.</title>
        <authorList>
            <person name="Wang Y."/>
        </authorList>
    </citation>
    <scope>NUCLEOTIDE SEQUENCE [LARGE SCALE GENOMIC DNA]</scope>
    <source>
        <strain evidence="2 3">VUL4_3</strain>
    </source>
</reference>
<accession>A0A1D9MJ06</accession>